<dbReference type="InterPro" id="IPR003954">
    <property type="entry name" value="RRM_euk-type"/>
</dbReference>
<dbReference type="AlphaFoldDB" id="A0A6A3A8D4"/>
<feature type="compositionally biased region" description="Basic residues" evidence="4">
    <location>
        <begin position="292"/>
        <end position="304"/>
    </location>
</feature>
<dbReference type="InterPro" id="IPR001878">
    <property type="entry name" value="Znf_CCHC"/>
</dbReference>
<feature type="domain" description="RRM" evidence="5">
    <location>
        <begin position="32"/>
        <end position="103"/>
    </location>
</feature>
<dbReference type="SMART" id="SM00360">
    <property type="entry name" value="RRM"/>
    <property type="match status" value="3"/>
</dbReference>
<dbReference type="SUPFAM" id="SSF57756">
    <property type="entry name" value="Retrovirus zinc finger-like domains"/>
    <property type="match status" value="1"/>
</dbReference>
<feature type="compositionally biased region" description="Polar residues" evidence="4">
    <location>
        <begin position="269"/>
        <end position="282"/>
    </location>
</feature>
<reference evidence="7" key="1">
    <citation type="submission" date="2019-09" db="EMBL/GenBank/DDBJ databases">
        <title>Draft genome information of white flower Hibiscus syriacus.</title>
        <authorList>
            <person name="Kim Y.-M."/>
        </authorList>
    </citation>
    <scope>NUCLEOTIDE SEQUENCE [LARGE SCALE GENOMIC DNA]</scope>
    <source>
        <strain evidence="7">YM2019G1</strain>
    </source>
</reference>
<evidence type="ECO:0000259" key="5">
    <source>
        <dbReference type="PROSITE" id="PS50102"/>
    </source>
</evidence>
<organism evidence="7 8">
    <name type="scientific">Hibiscus syriacus</name>
    <name type="common">Rose of Sharon</name>
    <dbReference type="NCBI Taxonomy" id="106335"/>
    <lineage>
        <taxon>Eukaryota</taxon>
        <taxon>Viridiplantae</taxon>
        <taxon>Streptophyta</taxon>
        <taxon>Embryophyta</taxon>
        <taxon>Tracheophyta</taxon>
        <taxon>Spermatophyta</taxon>
        <taxon>Magnoliopsida</taxon>
        <taxon>eudicotyledons</taxon>
        <taxon>Gunneridae</taxon>
        <taxon>Pentapetalae</taxon>
        <taxon>rosids</taxon>
        <taxon>malvids</taxon>
        <taxon>Malvales</taxon>
        <taxon>Malvaceae</taxon>
        <taxon>Malvoideae</taxon>
        <taxon>Hibiscus</taxon>
    </lineage>
</organism>
<comment type="caution">
    <text evidence="7">The sequence shown here is derived from an EMBL/GenBank/DDBJ whole genome shotgun (WGS) entry which is preliminary data.</text>
</comment>
<dbReference type="SMART" id="SM00343">
    <property type="entry name" value="ZnF_C2HC"/>
    <property type="match status" value="1"/>
</dbReference>
<evidence type="ECO:0000259" key="6">
    <source>
        <dbReference type="PROSITE" id="PS50158"/>
    </source>
</evidence>
<dbReference type="InterPro" id="IPR036875">
    <property type="entry name" value="Znf_CCHC_sf"/>
</dbReference>
<feature type="domain" description="RRM" evidence="5">
    <location>
        <begin position="376"/>
        <end position="454"/>
    </location>
</feature>
<evidence type="ECO:0000313" key="8">
    <source>
        <dbReference type="Proteomes" id="UP000436088"/>
    </source>
</evidence>
<evidence type="ECO:0000256" key="3">
    <source>
        <dbReference type="PROSITE-ProRule" id="PRU00176"/>
    </source>
</evidence>
<feature type="region of interest" description="Disordered" evidence="4">
    <location>
        <begin position="259"/>
        <end position="304"/>
    </location>
</feature>
<evidence type="ECO:0000256" key="2">
    <source>
        <dbReference type="PROSITE-ProRule" id="PRU00047"/>
    </source>
</evidence>
<dbReference type="InterPro" id="IPR012677">
    <property type="entry name" value="Nucleotide-bd_a/b_plait_sf"/>
</dbReference>
<evidence type="ECO:0000256" key="1">
    <source>
        <dbReference type="ARBA" id="ARBA00022884"/>
    </source>
</evidence>
<keyword evidence="2" id="KW-0479">Metal-binding</keyword>
<feature type="domain" description="CCHC-type" evidence="6">
    <location>
        <begin position="307"/>
        <end position="321"/>
    </location>
</feature>
<dbReference type="Gene3D" id="4.10.60.10">
    <property type="entry name" value="Zinc finger, CCHC-type"/>
    <property type="match status" value="1"/>
</dbReference>
<dbReference type="Gene3D" id="3.30.70.330">
    <property type="match status" value="3"/>
</dbReference>
<keyword evidence="2" id="KW-0862">Zinc</keyword>
<keyword evidence="1 3" id="KW-0694">RNA-binding</keyword>
<keyword evidence="8" id="KW-1185">Reference proteome</keyword>
<sequence>MEEEVEYEELELKMGDENRKHAELLVRPPHGSEVYIGGIPHDASQEDLKGFCEFVGEVTEVQIMKGKDLSENKSFAVVTFRSVELASKAIDELNNVEFKMKAIMRKDGCLAAISERPVDFTDDNKWIEMDGNAMINFHLALADEVLSSIEEKKTTKEIWDHLTKLYEATSLYNKIFLKRKLYTLRMPESTSVTEHLNTLNTLFSQLTSLRCKIGEQERAELLLQSLSDSYDQLIINLTNSNVTSLVFDDVAATVLQEENRRKNKEARQINLQQAEALTTTRGRSTERDQSSSHKHSRSKSRSKKNLKCYNCGKKGHLKKDCWSLNKNSNPHGNTANTSDDGEALCCEASTTVEVKLKMGDENRKHAELLVRPPHGSEVYIGGIPRDASQEDLKGFCEFVGEVIEVQIMKGKDLSENKSFAVVTFRSVELASKAIDELNNVEFKGRKIKCSTSQSKNQLFIGNLPRSWREEHLRKVLSEVGPRVTGVELVKDMKNLSNSNRCFAFVEYFNNACAEYSRQKKMNQEFRIDDNTPTVSWADPKTADSPAASQGMGIGSWHNRLGCFILTLEVMGSSNRNSHFAKRSCAMKALNSLEKFDLGGQIVECSLAKPLTDRKSPHRGSSLHTSGLLPNYPPHIGYGLVGGAYGVPGLAQVRSLHV</sequence>
<feature type="domain" description="RRM" evidence="5">
    <location>
        <begin position="456"/>
        <end position="539"/>
    </location>
</feature>
<keyword evidence="2" id="KW-0863">Zinc-finger</keyword>
<gene>
    <name evidence="7" type="ORF">F3Y22_tig00110557pilonHSYRG00040</name>
</gene>
<dbReference type="GO" id="GO:0003723">
    <property type="term" value="F:RNA binding"/>
    <property type="evidence" value="ECO:0007669"/>
    <property type="project" value="UniProtKB-UniRule"/>
</dbReference>
<evidence type="ECO:0000256" key="4">
    <source>
        <dbReference type="SAM" id="MobiDB-lite"/>
    </source>
</evidence>
<dbReference type="SMART" id="SM00361">
    <property type="entry name" value="RRM_1"/>
    <property type="match status" value="2"/>
</dbReference>
<protein>
    <submittedName>
        <fullName evidence="7">RNA-binding family protein isoform 2</fullName>
    </submittedName>
</protein>
<dbReference type="GO" id="GO:0008270">
    <property type="term" value="F:zinc ion binding"/>
    <property type="evidence" value="ECO:0007669"/>
    <property type="project" value="UniProtKB-KW"/>
</dbReference>
<dbReference type="InterPro" id="IPR000504">
    <property type="entry name" value="RRM_dom"/>
</dbReference>
<dbReference type="SUPFAM" id="SSF54928">
    <property type="entry name" value="RNA-binding domain, RBD"/>
    <property type="match status" value="3"/>
</dbReference>
<evidence type="ECO:0000313" key="7">
    <source>
        <dbReference type="EMBL" id="KAE8700216.1"/>
    </source>
</evidence>
<dbReference type="PROSITE" id="PS50158">
    <property type="entry name" value="ZF_CCHC"/>
    <property type="match status" value="1"/>
</dbReference>
<dbReference type="EMBL" id="VEPZ02001029">
    <property type="protein sequence ID" value="KAE8700216.1"/>
    <property type="molecule type" value="Genomic_DNA"/>
</dbReference>
<accession>A0A6A3A8D4</accession>
<proteinExistence type="predicted"/>
<dbReference type="Pfam" id="PF00098">
    <property type="entry name" value="zf-CCHC"/>
    <property type="match status" value="1"/>
</dbReference>
<dbReference type="Proteomes" id="UP000436088">
    <property type="component" value="Unassembled WGS sequence"/>
</dbReference>
<dbReference type="PROSITE" id="PS50102">
    <property type="entry name" value="RRM"/>
    <property type="match status" value="3"/>
</dbReference>
<dbReference type="PANTHER" id="PTHR21245">
    <property type="entry name" value="HETEROGENEOUS NUCLEAR RIBONUCLEOPROTEIN"/>
    <property type="match status" value="1"/>
</dbReference>
<name>A0A6A3A8D4_HIBSY</name>
<dbReference type="Pfam" id="PF00076">
    <property type="entry name" value="RRM_1"/>
    <property type="match status" value="3"/>
</dbReference>
<dbReference type="InterPro" id="IPR035979">
    <property type="entry name" value="RBD_domain_sf"/>
</dbReference>
<dbReference type="Pfam" id="PF14223">
    <property type="entry name" value="Retrotran_gag_2"/>
    <property type="match status" value="1"/>
</dbReference>
<dbReference type="CDD" id="cd00590">
    <property type="entry name" value="RRM_SF"/>
    <property type="match status" value="3"/>
</dbReference>